<feature type="compositionally biased region" description="Acidic residues" evidence="8">
    <location>
        <begin position="1055"/>
        <end position="1084"/>
    </location>
</feature>
<dbReference type="SMART" id="SM00119">
    <property type="entry name" value="HECTc"/>
    <property type="match status" value="1"/>
</dbReference>
<dbReference type="PANTHER" id="PTHR11254:SF67">
    <property type="entry name" value="E3 UBIQUITIN-PROTEIN LIGASE HUWE1"/>
    <property type="match status" value="1"/>
</dbReference>
<dbReference type="Proteomes" id="UP000039324">
    <property type="component" value="Unassembled WGS sequence"/>
</dbReference>
<dbReference type="PROSITE" id="PS50237">
    <property type="entry name" value="HECT"/>
    <property type="match status" value="1"/>
</dbReference>
<keyword evidence="5 7" id="KW-0833">Ubl conjugation pathway</keyword>
<dbReference type="GO" id="GO:0061630">
    <property type="term" value="F:ubiquitin protein ligase activity"/>
    <property type="evidence" value="ECO:0007669"/>
    <property type="project" value="UniProtKB-EC"/>
</dbReference>
<feature type="region of interest" description="Disordered" evidence="8">
    <location>
        <begin position="2190"/>
        <end position="2211"/>
    </location>
</feature>
<dbReference type="STRING" id="37360.A0A0G4J2X0"/>
<feature type="domain" description="HECT" evidence="10">
    <location>
        <begin position="2612"/>
        <end position="2946"/>
    </location>
</feature>
<dbReference type="Pfam" id="PF14377">
    <property type="entry name" value="UBM"/>
    <property type="match status" value="2"/>
</dbReference>
<feature type="region of interest" description="Disordered" evidence="8">
    <location>
        <begin position="1045"/>
        <end position="1097"/>
    </location>
</feature>
<dbReference type="SUPFAM" id="SSF48371">
    <property type="entry name" value="ARM repeat"/>
    <property type="match status" value="1"/>
</dbReference>
<dbReference type="InterPro" id="IPR035983">
    <property type="entry name" value="Hect_E3_ubiquitin_ligase"/>
</dbReference>
<dbReference type="InterPro" id="IPR015940">
    <property type="entry name" value="UBA"/>
</dbReference>
<feature type="region of interest" description="Disordered" evidence="8">
    <location>
        <begin position="2060"/>
        <end position="2088"/>
    </location>
</feature>
<evidence type="ECO:0000256" key="6">
    <source>
        <dbReference type="ARBA" id="ARBA00034494"/>
    </source>
</evidence>
<dbReference type="OrthoDB" id="8068875at2759"/>
<evidence type="ECO:0000256" key="2">
    <source>
        <dbReference type="ARBA" id="ARBA00004906"/>
    </source>
</evidence>
<evidence type="ECO:0000256" key="8">
    <source>
        <dbReference type="SAM" id="MobiDB-lite"/>
    </source>
</evidence>
<dbReference type="Gene3D" id="1.10.8.10">
    <property type="entry name" value="DNA helicase RuvA subunit, C-terminal domain"/>
    <property type="match status" value="1"/>
</dbReference>
<dbReference type="PROSITE" id="PS50030">
    <property type="entry name" value="UBA"/>
    <property type="match status" value="1"/>
</dbReference>
<dbReference type="InterPro" id="IPR050409">
    <property type="entry name" value="E3_ubiq-protein_ligase"/>
</dbReference>
<protein>
    <recommendedName>
        <fullName evidence="3">HECT-type E3 ubiquitin transferase</fullName>
        <ecNumber evidence="3">2.3.2.26</ecNumber>
    </recommendedName>
</protein>
<evidence type="ECO:0000259" key="10">
    <source>
        <dbReference type="PROSITE" id="PS50237"/>
    </source>
</evidence>
<comment type="pathway">
    <text evidence="2">Protein modification; protein ubiquitination.</text>
</comment>
<dbReference type="FunFam" id="3.30.2410.10:FF:000009">
    <property type="entry name" value="Probable E3 ubiquitin-protein ligase HECTD2"/>
    <property type="match status" value="1"/>
</dbReference>
<dbReference type="Gene3D" id="3.90.1750.10">
    <property type="entry name" value="Hect, E3 ligase catalytic domains"/>
    <property type="match status" value="1"/>
</dbReference>
<feature type="compositionally biased region" description="Polar residues" evidence="8">
    <location>
        <begin position="2192"/>
        <end position="2211"/>
    </location>
</feature>
<name>A0A0G4J2X0_PLABS</name>
<evidence type="ECO:0000313" key="12">
    <source>
        <dbReference type="Proteomes" id="UP000039324"/>
    </source>
</evidence>
<feature type="region of interest" description="Disordered" evidence="8">
    <location>
        <begin position="1663"/>
        <end position="1762"/>
    </location>
</feature>
<evidence type="ECO:0000259" key="9">
    <source>
        <dbReference type="PROSITE" id="PS50030"/>
    </source>
</evidence>
<comment type="catalytic activity">
    <reaction evidence="1">
        <text>S-ubiquitinyl-[E2 ubiquitin-conjugating enzyme]-L-cysteine + [acceptor protein]-L-lysine = [E2 ubiquitin-conjugating enzyme]-L-cysteine + N(6)-ubiquitinyl-[acceptor protein]-L-lysine.</text>
        <dbReference type="EC" id="2.3.2.26"/>
    </reaction>
</comment>
<accession>A0A0G4J2X0</accession>
<dbReference type="Pfam" id="PF00632">
    <property type="entry name" value="HECT"/>
    <property type="match status" value="1"/>
</dbReference>
<dbReference type="EC" id="2.3.2.26" evidence="3"/>
<dbReference type="InterPro" id="IPR016024">
    <property type="entry name" value="ARM-type_fold"/>
</dbReference>
<gene>
    <name evidence="11" type="ORF">PBRA_002263</name>
</gene>
<reference evidence="11 12" key="1">
    <citation type="submission" date="2015-02" db="EMBL/GenBank/DDBJ databases">
        <authorList>
            <person name="Chooi Y.-H."/>
        </authorList>
    </citation>
    <scope>NUCLEOTIDE SEQUENCE [LARGE SCALE GENOMIC DNA]</scope>
    <source>
        <strain evidence="11">E3</strain>
    </source>
</reference>
<evidence type="ECO:0000256" key="7">
    <source>
        <dbReference type="PROSITE-ProRule" id="PRU00104"/>
    </source>
</evidence>
<dbReference type="GO" id="GO:0006511">
    <property type="term" value="P:ubiquitin-dependent protein catabolic process"/>
    <property type="evidence" value="ECO:0007669"/>
    <property type="project" value="TreeGrafter"/>
</dbReference>
<feature type="compositionally biased region" description="Acidic residues" evidence="8">
    <location>
        <begin position="1688"/>
        <end position="1697"/>
    </location>
</feature>
<feature type="active site" description="Glycyl thioester intermediate" evidence="7">
    <location>
        <position position="2913"/>
    </location>
</feature>
<comment type="similarity">
    <text evidence="6">Belongs to the UPL family. TOM1/PTR1 subfamily.</text>
</comment>
<dbReference type="EMBL" id="CDSF01000122">
    <property type="protein sequence ID" value="CEP01998.1"/>
    <property type="molecule type" value="Genomic_DNA"/>
</dbReference>
<feature type="region of interest" description="Disordered" evidence="8">
    <location>
        <begin position="2008"/>
        <end position="2030"/>
    </location>
</feature>
<dbReference type="Gene3D" id="3.30.2410.10">
    <property type="entry name" value="Hect, E3 ligase catalytic domain"/>
    <property type="match status" value="1"/>
</dbReference>
<evidence type="ECO:0000256" key="1">
    <source>
        <dbReference type="ARBA" id="ARBA00000885"/>
    </source>
</evidence>
<dbReference type="FunFam" id="3.90.1750.10:FF:000003">
    <property type="entry name" value="E3 ubiquitin-protein ligase UPL1"/>
    <property type="match status" value="1"/>
</dbReference>
<dbReference type="InterPro" id="IPR025527">
    <property type="entry name" value="HUWE1/Rev1_UBM"/>
</dbReference>
<dbReference type="PANTHER" id="PTHR11254">
    <property type="entry name" value="HECT DOMAIN UBIQUITIN-PROTEIN LIGASE"/>
    <property type="match status" value="1"/>
</dbReference>
<feature type="domain" description="UBA" evidence="9">
    <location>
        <begin position="1096"/>
        <end position="1140"/>
    </location>
</feature>
<dbReference type="CDD" id="cd00078">
    <property type="entry name" value="HECTc"/>
    <property type="match status" value="1"/>
</dbReference>
<feature type="region of interest" description="Disordered" evidence="8">
    <location>
        <begin position="923"/>
        <end position="954"/>
    </location>
</feature>
<dbReference type="InterPro" id="IPR009060">
    <property type="entry name" value="UBA-like_sf"/>
</dbReference>
<dbReference type="GO" id="GO:0000209">
    <property type="term" value="P:protein polyubiquitination"/>
    <property type="evidence" value="ECO:0007669"/>
    <property type="project" value="TreeGrafter"/>
</dbReference>
<keyword evidence="12" id="KW-1185">Reference proteome</keyword>
<evidence type="ECO:0000256" key="5">
    <source>
        <dbReference type="ARBA" id="ARBA00022786"/>
    </source>
</evidence>
<dbReference type="GO" id="GO:0005737">
    <property type="term" value="C:cytoplasm"/>
    <property type="evidence" value="ECO:0007669"/>
    <property type="project" value="TreeGrafter"/>
</dbReference>
<dbReference type="SUPFAM" id="SSF46934">
    <property type="entry name" value="UBA-like"/>
    <property type="match status" value="1"/>
</dbReference>
<dbReference type="InterPro" id="IPR000569">
    <property type="entry name" value="HECT_dom"/>
</dbReference>
<dbReference type="Gene3D" id="3.30.2160.10">
    <property type="entry name" value="Hect, E3 ligase catalytic domain"/>
    <property type="match status" value="1"/>
</dbReference>
<evidence type="ECO:0000256" key="4">
    <source>
        <dbReference type="ARBA" id="ARBA00022679"/>
    </source>
</evidence>
<feature type="compositionally biased region" description="Acidic residues" evidence="8">
    <location>
        <begin position="1705"/>
        <end position="1762"/>
    </location>
</feature>
<keyword evidence="4" id="KW-0808">Transferase</keyword>
<evidence type="ECO:0000313" key="11">
    <source>
        <dbReference type="EMBL" id="CEP01998.1"/>
    </source>
</evidence>
<feature type="compositionally biased region" description="Polar residues" evidence="8">
    <location>
        <begin position="2016"/>
        <end position="2025"/>
    </location>
</feature>
<dbReference type="FunFam" id="3.30.2160.10:FF:000001">
    <property type="entry name" value="E3 ubiquitin-protein ligase NEDD4-like"/>
    <property type="match status" value="1"/>
</dbReference>
<evidence type="ECO:0000256" key="3">
    <source>
        <dbReference type="ARBA" id="ARBA00012485"/>
    </source>
</evidence>
<organism evidence="11 12">
    <name type="scientific">Plasmodiophora brassicae</name>
    <name type="common">Clubroot disease agent</name>
    <dbReference type="NCBI Taxonomy" id="37360"/>
    <lineage>
        <taxon>Eukaryota</taxon>
        <taxon>Sar</taxon>
        <taxon>Rhizaria</taxon>
        <taxon>Endomyxa</taxon>
        <taxon>Phytomyxea</taxon>
        <taxon>Plasmodiophorida</taxon>
        <taxon>Plasmodiophoridae</taxon>
        <taxon>Plasmodiophora</taxon>
    </lineage>
</organism>
<sequence length="2946" mass="322874">MKVKARYRERATPVPADADPVRVAMSRADIPVEELAHLAKQVADRPRWPYFASAPSLLDWVDTLDRIDDVIGNPQTQSVHLVPILAFLRQLIVNVGDTRVYNSAEHLVALLEHTDPGVILGTLNVVRALAQSGQAAIRLSHRAQPLLRPRVHALATLVVTSDGYSMRNLAKSAVPGKGPVTEPDVSSSTDEFIARHRSAIASGSPDVCRLYVRVVLKAVQVAIALQSPALASTSSIAQQILGLIENSNDDADASTDGLVVEALRTLTELSTVPMTRRRLIEASVFDEDGLIMNGFHSAVEAARRGSSIDRLSAYLSLFLELVSSDSGERGSGASSTILGRAIDADSLIRCLSSLMEDGFMNLIPEICALLATLLIGSSASRAAFQEQNVLEKVFKCLSSILSAPEPDVHNSMPALQSLLRIVTISVQRSRVVIPQTIVSDSDFVRISISLWNYALSPGSVDAQALLLFATSCNVVSRFIQNRPRSLPAMHREGLTAEYFRRLPTALELSSRDYRSAHFDTVVKVFLDLVRSLAIHSSGLAAVLAADPIQHVVPLLSLPIPNGILAIGRSIEEWMRHYSEFEEPVLTAVVTWLKGLHDDLSDDTPIVNGCQLLKCIVPRHVAKFCAVNGATQLLQFASSPSQKTRLRIHGIGREGPFPDLCPPLSLGDDAGHLTPAADSLAEVYSWLAVQQARLPMDSLFERIQKATETITKSSGFSNPNYLWPFDSESDTSPCDRALEQCVSIAALHFYLSILLRILRRTPTFQLRQSTLSSVFASISRVVARVEWALVCIQGNDTLARFRDILVHFDRTYHCLQCAFTERGSGRSAEHGVFLPLSLQNAAYLLQWRPPFYAPVNLPVNDLWKCLIDFTAQAVRDARLSLLKQRLSPSGSRMVVNSIVAEGKTSLKRIVELWRWSICAVCNPPSSSDHPWAGGPSEQHRMKTRKTHSSSDAPTSVPAWSWPLTGPMPTLDSLLVELAAFLSDVALLPPSAFQDTHPNLGKLCAGSFDMVWNNLLSLPCGVVGSALRASAVFQNARSAALSSAPLSTSSTAALSMEQDDDEANDDDDDDDDGDGDEQENDADDDAMAAVGNNSPAVPTDEHRDLLLSQLQEMGFEQRHVLYALNTSGSRDFNQLMDWMLLHPPVDAGIVSAEQPVSQAAISQSSGAHQPAEPSMAEPMGKFASEIESWFGPVCNVDVLSPSYACTVIGTLLSCVEAEGEKDDVVREVSQYCLRVKDSAFTGALFAAATSRLSSPRVLDVILRVLTESPSDGVAMICRNSDFTDGLLFSCRTGTSSSFQIVACLASVWGEDGLRPALPLETRLALTRVCLERLPESVGALCVLVSQTEVAQEALGWNAISLILNMQGPALPESDAVLLHLLEDNSLLQKTLVRSIQARSSFANFYERCSKLLFRDVSRLLKWLLESVQVTSSNGSVILAPRTTDDKDSLAFPDSTWPEGLGQILDHVTTDRRPGHSDTLRLLAILRSFLRGQRASCDVIARFIIERGVRNGDDGDVGTRFVDIVVRDLLTIRSASLRGPDCSAEAAADLARSLRKAAQGLLVELSSSCEDVANAVFQSILHAMRRESVHSSSCGRDRRVARFASALSVLLRGDTARASLMIRQGVIPVLVQAMESLDLSSPTLSESVEGVIRALENLGTLDLQHPLPRDFSDEPSVPESVIAPQTVPMDVDVDDNESDVNDDHPVEMEEEEEEDEDDNRDQDNEEDDDDDEEDDEHSPDNEATAEDVDGGNEEDPAEQDDSEYDEDELVINDAENDEENRGAHLRVLDASASAAPLQAQSRMFSQHTIEQIADVLQQSGDIGGGMIQGVQQATDRLRNILDEFQRNIGADFADFGELVIAAPAVPNRNRRNLSVGGDGVVVRSSIQRSPFDELPWLNPRRSSGDTWRRVPPAPVAPHPEALRTVFGRQIGVPSRTTGETSSWYSRIAASSGDSIRSAALSTLQQQAQAQTSSEQNTSADSVVRVASETLPVASGSNVSDPSTIEGALDVEHPEGISGHNGQPQQSDSGAMDVDLREEERISSDQPDAEHSQPEADVPPELIEHSALDPPQPDPVESQDAPPAEAPVESTGLTEDERQAFLAALPPELQAEIMLQDSRLQAAHANPSEMNPSISADIDNASFIAALPDDIREEFLLSQDDNFLAALPPELMSEAILLRQRNLYSERDDFPAPIRRQQNVSAPSQGTSSSNNAAESQVATPLLPVRLVAPLVKLYTIRSFDAVKSIHRLVRIMIRFQETRVALVDYLLNVCSSPSYTLARALRTLRFMCVSSPEVVSHFLSGLPAPPINRVFGLLSVARREPSDSVLTGLVGLVEDVLSIFKGETLPADLSIPVLSGNAIADLAAITNFRQCSVKVAASCQGFVGVLCLEESNKRRIIREFASAVQRARQAAMAPGAKSWEVSHQHSLVLRNITILQSAIAASSSALDEATTLVIDTCVADLSALWEWLDNALKAFAPTKPSVSERRMSSSSTSNVDNASLERALQFKALIEARFLQQRIASTPEAFVEFISFCDTHRRILNYMCSRYPRLLSGSFQALLTTKAIKVLDFDNKRRYFRSQLEQQFGSFRSRYRSVKLQIRRDRLFEDSYHQIRGQTLNELRSHMSVQFYGEEGMDAGGLTREWFHVMSHEIFNPNYLLFRTAANSSVVFQPNELSFWNPEHIDFFKFVGRFVGKAIYQGCLLDAYFTRSFYKHMLGAKPSFSDLESIDPDFYKSLKWILENPIDGVLDLTFSAETHAFGEKRTVMLKPEGSTIPVTDANKGEYVRLITELRTTTEIRAQIDAFVDAFHELIPKELISIFSDHELELLISGLPAIDIDDLRANTEYHGLSESSDVVQWFWSALSTFDGEEKALFIQFVTGTSKVPIGGFRSLQGMSGIQRFQIHKASGVDRLPSSHTCFNQLDLPDYSSPESLAEKLRIAIREGSTGFGFA</sequence>
<proteinExistence type="inferred from homology"/>
<dbReference type="SUPFAM" id="SSF56204">
    <property type="entry name" value="Hect, E3 ligase catalytic domain"/>
    <property type="match status" value="1"/>
</dbReference>